<feature type="transmembrane region" description="Helical" evidence="6">
    <location>
        <begin position="238"/>
        <end position="263"/>
    </location>
</feature>
<evidence type="ECO:0000256" key="6">
    <source>
        <dbReference type="SAM" id="Phobius"/>
    </source>
</evidence>
<keyword evidence="4 6" id="KW-1133">Transmembrane helix</keyword>
<evidence type="ECO:0000313" key="8">
    <source>
        <dbReference type="EMBL" id="GFR87476.1"/>
    </source>
</evidence>
<dbReference type="EMBL" id="BMAT01012183">
    <property type="protein sequence ID" value="GFR87476.1"/>
    <property type="molecule type" value="Genomic_DNA"/>
</dbReference>
<keyword evidence="3 6" id="KW-0812">Transmembrane</keyword>
<feature type="transmembrane region" description="Helical" evidence="6">
    <location>
        <begin position="133"/>
        <end position="151"/>
    </location>
</feature>
<evidence type="ECO:0000256" key="3">
    <source>
        <dbReference type="ARBA" id="ARBA00022692"/>
    </source>
</evidence>
<feature type="transmembrane region" description="Helical" evidence="6">
    <location>
        <begin position="57"/>
        <end position="77"/>
    </location>
</feature>
<dbReference type="Proteomes" id="UP000762676">
    <property type="component" value="Unassembled WGS sequence"/>
</dbReference>
<gene>
    <name evidence="8" type="ORF">ElyMa_006077500</name>
</gene>
<feature type="transmembrane region" description="Helical" evidence="6">
    <location>
        <begin position="12"/>
        <end position="37"/>
    </location>
</feature>
<evidence type="ECO:0000256" key="1">
    <source>
        <dbReference type="ARBA" id="ARBA00004370"/>
    </source>
</evidence>
<feature type="transmembrane region" description="Helical" evidence="6">
    <location>
        <begin position="89"/>
        <end position="113"/>
    </location>
</feature>
<comment type="caution">
    <text evidence="8">The sequence shown here is derived from an EMBL/GenBank/DDBJ whole genome shotgun (WGS) entry which is preliminary data.</text>
</comment>
<sequence>MHTFPHSAFPSLCVHRFIALFAALSTLTVCVLIIAQIAGDAPELPPAFHAPLDLQTFLMSLGILCFGFGGHQVFPTIQVDMKKPEKFHWTALFSFLTILSMYFPVALAGFLAYGSNLKDNILLSLTPGPMHTTTTILISGHLMAGFVILLNPVSQEFEDCFNVPNGFSFRRILARTVLVGLVLFVALSVPQFGAVLALIGGSTMTLIIFIIPATCYLKFCSMKGDWDAIEIPLHEKALCIELIVVGTVAGIAATYSALVALTYSHFSKPLYLS</sequence>
<dbReference type="AlphaFoldDB" id="A0AAV4GQC6"/>
<keyword evidence="5 6" id="KW-0472">Membrane</keyword>
<evidence type="ECO:0000256" key="5">
    <source>
        <dbReference type="ARBA" id="ARBA00023136"/>
    </source>
</evidence>
<dbReference type="Pfam" id="PF01490">
    <property type="entry name" value="Aa_trans"/>
    <property type="match status" value="1"/>
</dbReference>
<keyword evidence="2" id="KW-0813">Transport</keyword>
<dbReference type="GO" id="GO:0016020">
    <property type="term" value="C:membrane"/>
    <property type="evidence" value="ECO:0007669"/>
    <property type="project" value="UniProtKB-SubCell"/>
</dbReference>
<evidence type="ECO:0000313" key="9">
    <source>
        <dbReference type="Proteomes" id="UP000762676"/>
    </source>
</evidence>
<evidence type="ECO:0000259" key="7">
    <source>
        <dbReference type="Pfam" id="PF01490"/>
    </source>
</evidence>
<keyword evidence="9" id="KW-1185">Reference proteome</keyword>
<feature type="domain" description="Amino acid transporter transmembrane" evidence="7">
    <location>
        <begin position="4"/>
        <end position="255"/>
    </location>
</feature>
<evidence type="ECO:0000256" key="2">
    <source>
        <dbReference type="ARBA" id="ARBA00022448"/>
    </source>
</evidence>
<feature type="transmembrane region" description="Helical" evidence="6">
    <location>
        <begin position="172"/>
        <end position="189"/>
    </location>
</feature>
<organism evidence="8 9">
    <name type="scientific">Elysia marginata</name>
    <dbReference type="NCBI Taxonomy" id="1093978"/>
    <lineage>
        <taxon>Eukaryota</taxon>
        <taxon>Metazoa</taxon>
        <taxon>Spiralia</taxon>
        <taxon>Lophotrochozoa</taxon>
        <taxon>Mollusca</taxon>
        <taxon>Gastropoda</taxon>
        <taxon>Heterobranchia</taxon>
        <taxon>Euthyneura</taxon>
        <taxon>Panpulmonata</taxon>
        <taxon>Sacoglossa</taxon>
        <taxon>Placobranchoidea</taxon>
        <taxon>Plakobranchidae</taxon>
        <taxon>Elysia</taxon>
    </lineage>
</organism>
<evidence type="ECO:0000256" key="4">
    <source>
        <dbReference type="ARBA" id="ARBA00022989"/>
    </source>
</evidence>
<dbReference type="PANTHER" id="PTHR48017">
    <property type="entry name" value="OS05G0424000 PROTEIN-RELATED"/>
    <property type="match status" value="1"/>
</dbReference>
<name>A0AAV4GQC6_9GAST</name>
<protein>
    <submittedName>
        <fullName evidence="8">Vacuolar amino acid transporter 1</fullName>
    </submittedName>
</protein>
<feature type="transmembrane region" description="Helical" evidence="6">
    <location>
        <begin position="195"/>
        <end position="217"/>
    </location>
</feature>
<accession>A0AAV4GQC6</accession>
<proteinExistence type="predicted"/>
<reference evidence="8 9" key="1">
    <citation type="journal article" date="2021" name="Elife">
        <title>Chloroplast acquisition without the gene transfer in kleptoplastic sea slugs, Plakobranchus ocellatus.</title>
        <authorList>
            <person name="Maeda T."/>
            <person name="Takahashi S."/>
            <person name="Yoshida T."/>
            <person name="Shimamura S."/>
            <person name="Takaki Y."/>
            <person name="Nagai Y."/>
            <person name="Toyoda A."/>
            <person name="Suzuki Y."/>
            <person name="Arimoto A."/>
            <person name="Ishii H."/>
            <person name="Satoh N."/>
            <person name="Nishiyama T."/>
            <person name="Hasebe M."/>
            <person name="Maruyama T."/>
            <person name="Minagawa J."/>
            <person name="Obokata J."/>
            <person name="Shigenobu S."/>
        </authorList>
    </citation>
    <scope>NUCLEOTIDE SEQUENCE [LARGE SCALE GENOMIC DNA]</scope>
</reference>
<dbReference type="InterPro" id="IPR013057">
    <property type="entry name" value="AA_transpt_TM"/>
</dbReference>
<comment type="subcellular location">
    <subcellularLocation>
        <location evidence="1">Membrane</location>
    </subcellularLocation>
</comment>